<keyword evidence="9" id="KW-1185">Reference proteome</keyword>
<evidence type="ECO:0000256" key="2">
    <source>
        <dbReference type="ARBA" id="ARBA00022917"/>
    </source>
</evidence>
<reference evidence="8 9" key="1">
    <citation type="journal article" date="2018" name="Nat. Ecol. Evol.">
        <title>Pezizomycetes genomes reveal the molecular basis of ectomycorrhizal truffle lifestyle.</title>
        <authorList>
            <person name="Murat C."/>
            <person name="Payen T."/>
            <person name="Noel B."/>
            <person name="Kuo A."/>
            <person name="Morin E."/>
            <person name="Chen J."/>
            <person name="Kohler A."/>
            <person name="Krizsan K."/>
            <person name="Balestrini R."/>
            <person name="Da Silva C."/>
            <person name="Montanini B."/>
            <person name="Hainaut M."/>
            <person name="Levati E."/>
            <person name="Barry K.W."/>
            <person name="Belfiori B."/>
            <person name="Cichocki N."/>
            <person name="Clum A."/>
            <person name="Dockter R.B."/>
            <person name="Fauchery L."/>
            <person name="Guy J."/>
            <person name="Iotti M."/>
            <person name="Le Tacon F."/>
            <person name="Lindquist E.A."/>
            <person name="Lipzen A."/>
            <person name="Malagnac F."/>
            <person name="Mello A."/>
            <person name="Molinier V."/>
            <person name="Miyauchi S."/>
            <person name="Poulain J."/>
            <person name="Riccioni C."/>
            <person name="Rubini A."/>
            <person name="Sitrit Y."/>
            <person name="Splivallo R."/>
            <person name="Traeger S."/>
            <person name="Wang M."/>
            <person name="Zifcakova L."/>
            <person name="Wipf D."/>
            <person name="Zambonelli A."/>
            <person name="Paolocci F."/>
            <person name="Nowrousian M."/>
            <person name="Ottonello S."/>
            <person name="Baldrian P."/>
            <person name="Spatafora J.W."/>
            <person name="Henrissat B."/>
            <person name="Nagy L.G."/>
            <person name="Aury J.M."/>
            <person name="Wincker P."/>
            <person name="Grigoriev I.V."/>
            <person name="Bonfante P."/>
            <person name="Martin F.M."/>
        </authorList>
    </citation>
    <scope>NUCLEOTIDE SEQUENCE [LARGE SCALE GENOMIC DNA]</scope>
    <source>
        <strain evidence="8 9">ATCC MYA-4762</strain>
    </source>
</reference>
<dbReference type="Gene3D" id="2.40.30.10">
    <property type="entry name" value="Translation factors"/>
    <property type="match status" value="1"/>
</dbReference>
<dbReference type="PRINTS" id="PR00315">
    <property type="entry name" value="ELONGATNFCT"/>
</dbReference>
<dbReference type="GO" id="GO:0032790">
    <property type="term" value="P:ribosome disassembly"/>
    <property type="evidence" value="ECO:0007669"/>
    <property type="project" value="UniProtKB-UniRule"/>
</dbReference>
<dbReference type="FunCoup" id="A0A3N4L671">
    <property type="interactions" value="577"/>
</dbReference>
<dbReference type="EMBL" id="ML121638">
    <property type="protein sequence ID" value="RPB18353.1"/>
    <property type="molecule type" value="Genomic_DNA"/>
</dbReference>
<dbReference type="HAMAP" id="MF_03059">
    <property type="entry name" value="mEF_G_2"/>
    <property type="match status" value="1"/>
</dbReference>
<dbReference type="InterPro" id="IPR041095">
    <property type="entry name" value="EFG_II"/>
</dbReference>
<dbReference type="Gene3D" id="3.30.70.870">
    <property type="entry name" value="Elongation Factor G (Translational Gtpase), domain 3"/>
    <property type="match status" value="1"/>
</dbReference>
<dbReference type="CDD" id="cd16262">
    <property type="entry name" value="EFG_III"/>
    <property type="match status" value="1"/>
</dbReference>
<feature type="binding site" evidence="5">
    <location>
        <begin position="186"/>
        <end position="189"/>
    </location>
    <ligand>
        <name>GTP</name>
        <dbReference type="ChEBI" id="CHEBI:37565"/>
    </ligand>
</feature>
<dbReference type="Gene3D" id="3.30.70.240">
    <property type="match status" value="1"/>
</dbReference>
<dbReference type="SMART" id="SM00838">
    <property type="entry name" value="EFG_C"/>
    <property type="match status" value="1"/>
</dbReference>
<dbReference type="Pfam" id="PF00009">
    <property type="entry name" value="GTP_EFTU"/>
    <property type="match status" value="1"/>
</dbReference>
<dbReference type="GO" id="GO:0003924">
    <property type="term" value="F:GTPase activity"/>
    <property type="evidence" value="ECO:0007669"/>
    <property type="project" value="UniProtKB-UniRule"/>
</dbReference>
<dbReference type="InterPro" id="IPR027417">
    <property type="entry name" value="P-loop_NTPase"/>
</dbReference>
<dbReference type="InterPro" id="IPR030851">
    <property type="entry name" value="EFG2"/>
</dbReference>
<evidence type="ECO:0000256" key="6">
    <source>
        <dbReference type="SAM" id="MobiDB-lite"/>
    </source>
</evidence>
<dbReference type="InterPro" id="IPR031157">
    <property type="entry name" value="G_TR_CS"/>
</dbReference>
<comment type="subcellular location">
    <subcellularLocation>
        <location evidence="5">Mitochondrion</location>
    </subcellularLocation>
</comment>
<accession>A0A3N4L671</accession>
<evidence type="ECO:0000313" key="9">
    <source>
        <dbReference type="Proteomes" id="UP000267821"/>
    </source>
</evidence>
<dbReference type="FunFam" id="3.40.50.300:FF:000514">
    <property type="entry name" value="Ribosome-releasing factor 2, mitochondrial"/>
    <property type="match status" value="1"/>
</dbReference>
<dbReference type="GO" id="GO:0032543">
    <property type="term" value="P:mitochondrial translation"/>
    <property type="evidence" value="ECO:0007669"/>
    <property type="project" value="UniProtKB-UniRule"/>
</dbReference>
<dbReference type="Gene3D" id="3.40.50.300">
    <property type="entry name" value="P-loop containing nucleotide triphosphate hydrolases"/>
    <property type="match status" value="1"/>
</dbReference>
<dbReference type="InParanoid" id="A0A3N4L671"/>
<feature type="domain" description="Tr-type G" evidence="7">
    <location>
        <begin position="59"/>
        <end position="351"/>
    </location>
</feature>
<dbReference type="SUPFAM" id="SSF50447">
    <property type="entry name" value="Translation proteins"/>
    <property type="match status" value="1"/>
</dbReference>
<dbReference type="OrthoDB" id="198619at2759"/>
<dbReference type="SUPFAM" id="SSF54980">
    <property type="entry name" value="EF-G C-terminal domain-like"/>
    <property type="match status" value="2"/>
</dbReference>
<sequence>MMLRILPHSAAPTICRGQFKSTAFRLAVRSLRPVVVPLSHRSRYATTAAHAGDAPTDLAYTRNIGIIAHIDAGKTTTTERMLFYSGFSRRIGNVDEGSTVMDYLPAERARGITITSACITFPWHTHTVNLIDTPGHADFTFEVERAIRVLDGAVTILDGVAGVEAQTEKVWRQAERYNIPRIIFVNKLDRMGAGFGRTVKEIGVKLNGWPAVMQIPMYETDEASDEVFKGVVDVVENRVFRWGESGGDGRNVEVYDFNWLKEKMPKLHEEALRARVALVELLSEFDDHLVEMYLELGDHQFIPATEIKKVLRRLTLNGRGRVIPVFCGASFRNIGVQPLLDGVVDYLPSPQDRPPAAVSYYEGKETALLDISDDRICALAFKVIHDPKRGMMVFVRVYSGVLTRASHLLNTNLQTKERAQRLLRMYADDAVDIPSIQTGHIGVILGLKHTRTGDTLISEPTVPKHSPQHQHNKKLLLSALNKEGTLQLRPITVPPPVFFASLEPNTLGEQKHLEEVLQILLREDPSLHVSVDPDSGQTLLSGMGELHLEIARDRLVNDLKAKADMGKINIGYRETVTGPLGPVVRKVYDREIAGRRSAAAISAAVGSVGDFNEDYNAAESAYNEIIALDSGNVLTVTVLQRMLPPGPAEERLLRNLSPQPCAPGNEDLHLPQHLQSYATTLRPALLSGALAALSRGPFLGFPLHSTHVHLTLNPNTDIFSASESTSSAMTSATRLTITTALRSAFGGTNNIEGGNRGDGKVQLMEPVMNVAISVPENDLGTVVSDISGARGGNVYALDDDVDDSLDNDHHAHSPRAVAHAGTSPHPTHPHHSSGVSKVKEETLVIDPARIYVPLDARGLTHKSAAQHEFRPRTIRARVPLKEMIGYLRHLRSLTKGRGSFVMAVDRFERMDKGRERGVLLEIRGDGSKAIGR</sequence>
<comment type="similarity">
    <text evidence="5">Belongs to the TRAFAC class translation factor GTPase superfamily. Classic translation factor GTPase family. EF-G/EF-2 subfamily.</text>
</comment>
<dbReference type="Proteomes" id="UP000267821">
    <property type="component" value="Unassembled WGS sequence"/>
</dbReference>
<dbReference type="InterPro" id="IPR035647">
    <property type="entry name" value="EFG_III/V"/>
</dbReference>
<dbReference type="PROSITE" id="PS00301">
    <property type="entry name" value="G_TR_1"/>
    <property type="match status" value="1"/>
</dbReference>
<dbReference type="InterPro" id="IPR000640">
    <property type="entry name" value="EFG_V-like"/>
</dbReference>
<dbReference type="GO" id="GO:0005525">
    <property type="term" value="F:GTP binding"/>
    <property type="evidence" value="ECO:0007669"/>
    <property type="project" value="UniProtKB-UniRule"/>
</dbReference>
<dbReference type="FunFam" id="3.30.70.870:FF:000007">
    <property type="entry name" value="Ribosome-releasing factor 2, mitochondrial"/>
    <property type="match status" value="1"/>
</dbReference>
<dbReference type="PROSITE" id="PS51722">
    <property type="entry name" value="G_TR_2"/>
    <property type="match status" value="1"/>
</dbReference>
<dbReference type="InterPro" id="IPR000795">
    <property type="entry name" value="T_Tr_GTP-bd_dom"/>
</dbReference>
<dbReference type="InterPro" id="IPR005225">
    <property type="entry name" value="Small_GTP-bd"/>
</dbReference>
<keyword evidence="3 5" id="KW-0496">Mitochondrion</keyword>
<dbReference type="Pfam" id="PF22042">
    <property type="entry name" value="EF-G_D2"/>
    <property type="match status" value="1"/>
</dbReference>
<dbReference type="SUPFAM" id="SSF52540">
    <property type="entry name" value="P-loop containing nucleoside triphosphate hydrolases"/>
    <property type="match status" value="1"/>
</dbReference>
<evidence type="ECO:0000259" key="7">
    <source>
        <dbReference type="PROSITE" id="PS51722"/>
    </source>
</evidence>
<evidence type="ECO:0000256" key="5">
    <source>
        <dbReference type="HAMAP-Rule" id="MF_03059"/>
    </source>
</evidence>
<evidence type="ECO:0000256" key="1">
    <source>
        <dbReference type="ARBA" id="ARBA00022741"/>
    </source>
</evidence>
<feature type="binding site" evidence="5">
    <location>
        <begin position="68"/>
        <end position="75"/>
    </location>
    <ligand>
        <name>GTP</name>
        <dbReference type="ChEBI" id="CHEBI:37565"/>
    </ligand>
</feature>
<evidence type="ECO:0000256" key="4">
    <source>
        <dbReference type="ARBA" id="ARBA00023134"/>
    </source>
</evidence>
<dbReference type="CDD" id="cd01886">
    <property type="entry name" value="EF-G"/>
    <property type="match status" value="1"/>
</dbReference>
<dbReference type="GO" id="GO:0005759">
    <property type="term" value="C:mitochondrial matrix"/>
    <property type="evidence" value="ECO:0007669"/>
    <property type="project" value="UniProtKB-ARBA"/>
</dbReference>
<protein>
    <recommendedName>
        <fullName evidence="5">Ribosome-releasing factor 2, mitochondrial</fullName>
        <shortName evidence="5">RRF2mt</shortName>
    </recommendedName>
    <alternativeName>
        <fullName evidence="5">Elongation factor G 2, mitochondrial</fullName>
        <shortName evidence="5">EF-G2mt</shortName>
        <shortName evidence="5">mEF-G 2</shortName>
    </alternativeName>
</protein>
<dbReference type="PANTHER" id="PTHR43261:SF1">
    <property type="entry name" value="RIBOSOME-RELEASING FACTOR 2, MITOCHONDRIAL"/>
    <property type="match status" value="1"/>
</dbReference>
<organism evidence="8 9">
    <name type="scientific">Terfezia boudieri ATCC MYA-4762</name>
    <dbReference type="NCBI Taxonomy" id="1051890"/>
    <lineage>
        <taxon>Eukaryota</taxon>
        <taxon>Fungi</taxon>
        <taxon>Dikarya</taxon>
        <taxon>Ascomycota</taxon>
        <taxon>Pezizomycotina</taxon>
        <taxon>Pezizomycetes</taxon>
        <taxon>Pezizales</taxon>
        <taxon>Pezizaceae</taxon>
        <taxon>Terfezia</taxon>
    </lineage>
</organism>
<feature type="region of interest" description="Disordered" evidence="6">
    <location>
        <begin position="800"/>
        <end position="837"/>
    </location>
</feature>
<keyword evidence="2 5" id="KW-0648">Protein biosynthesis</keyword>
<dbReference type="InterPro" id="IPR009000">
    <property type="entry name" value="Transl_B-barrel_sf"/>
</dbReference>
<dbReference type="InterPro" id="IPR009022">
    <property type="entry name" value="EFG_III"/>
</dbReference>
<dbReference type="Pfam" id="PF14492">
    <property type="entry name" value="EFG_III"/>
    <property type="match status" value="1"/>
</dbReference>
<proteinExistence type="inferred from homology"/>
<name>A0A3N4L671_9PEZI</name>
<dbReference type="InterPro" id="IPR053905">
    <property type="entry name" value="EF-G-like_DII"/>
</dbReference>
<keyword evidence="4 5" id="KW-0342">GTP-binding</keyword>
<comment type="function">
    <text evidence="5">Mitochondrial GTPase that mediates the disassembly of ribosomes from messenger RNA at the termination of mitochondrial protein biosynthesis. Not involved in the GTP-dependent ribosomal translocation step during translation elongation.</text>
</comment>
<keyword evidence="8" id="KW-0378">Hydrolase</keyword>
<dbReference type="CDD" id="cd03713">
    <property type="entry name" value="EFG_mtEFG_C"/>
    <property type="match status" value="1"/>
</dbReference>
<dbReference type="STRING" id="1051890.A0A3N4L671"/>
<evidence type="ECO:0000313" key="8">
    <source>
        <dbReference type="EMBL" id="RPB18353.1"/>
    </source>
</evidence>
<gene>
    <name evidence="5" type="primary">MEF2</name>
    <name evidence="8" type="ORF">L211DRAFT_843707</name>
</gene>
<dbReference type="InterPro" id="IPR035649">
    <property type="entry name" value="EFG_V"/>
</dbReference>
<keyword evidence="1 5" id="KW-0547">Nucleotide-binding</keyword>
<evidence type="ECO:0000256" key="3">
    <source>
        <dbReference type="ARBA" id="ARBA00023128"/>
    </source>
</evidence>
<feature type="binding site" evidence="5">
    <location>
        <begin position="132"/>
        <end position="136"/>
    </location>
    <ligand>
        <name>GTP</name>
        <dbReference type="ChEBI" id="CHEBI:37565"/>
    </ligand>
</feature>
<dbReference type="AlphaFoldDB" id="A0A3N4L671"/>
<dbReference type="Pfam" id="PF00679">
    <property type="entry name" value="EFG_C"/>
    <property type="match status" value="1"/>
</dbReference>
<dbReference type="NCBIfam" id="TIGR00231">
    <property type="entry name" value="small_GTP"/>
    <property type="match status" value="1"/>
</dbReference>
<dbReference type="PANTHER" id="PTHR43261">
    <property type="entry name" value="TRANSLATION ELONGATION FACTOR G-RELATED"/>
    <property type="match status" value="1"/>
</dbReference>